<organism evidence="2 3">
    <name type="scientific">Longimonas halophila</name>
    <dbReference type="NCBI Taxonomy" id="1469170"/>
    <lineage>
        <taxon>Bacteria</taxon>
        <taxon>Pseudomonadati</taxon>
        <taxon>Rhodothermota</taxon>
        <taxon>Rhodothermia</taxon>
        <taxon>Rhodothermales</taxon>
        <taxon>Salisaetaceae</taxon>
        <taxon>Longimonas</taxon>
    </lineage>
</organism>
<accession>A0A2H3NQS4</accession>
<feature type="signal peptide" evidence="1">
    <location>
        <begin position="1"/>
        <end position="24"/>
    </location>
</feature>
<reference evidence="2 3" key="1">
    <citation type="submission" date="2017-10" db="EMBL/GenBank/DDBJ databases">
        <title>Draft genome of Longimonas halophila.</title>
        <authorList>
            <person name="Goh K.M."/>
            <person name="Shamsir M.S."/>
            <person name="Lim S.W."/>
        </authorList>
    </citation>
    <scope>NUCLEOTIDE SEQUENCE [LARGE SCALE GENOMIC DNA]</scope>
    <source>
        <strain evidence="2 3">KCTC 42399</strain>
    </source>
</reference>
<proteinExistence type="predicted"/>
<keyword evidence="1" id="KW-0732">Signal</keyword>
<name>A0A2H3NQS4_9BACT</name>
<feature type="chain" id="PRO_5013944264" evidence="1">
    <location>
        <begin position="25"/>
        <end position="381"/>
    </location>
</feature>
<evidence type="ECO:0000313" key="2">
    <source>
        <dbReference type="EMBL" id="PEN08023.1"/>
    </source>
</evidence>
<dbReference type="RefSeq" id="WP_098061748.1">
    <property type="nucleotide sequence ID" value="NZ_PDEP01000004.1"/>
</dbReference>
<dbReference type="EMBL" id="PDEP01000004">
    <property type="protein sequence ID" value="PEN08023.1"/>
    <property type="molecule type" value="Genomic_DNA"/>
</dbReference>
<dbReference type="OrthoDB" id="1115230at2"/>
<evidence type="ECO:0000256" key="1">
    <source>
        <dbReference type="SAM" id="SignalP"/>
    </source>
</evidence>
<dbReference type="PROSITE" id="PS51257">
    <property type="entry name" value="PROKAR_LIPOPROTEIN"/>
    <property type="match status" value="1"/>
</dbReference>
<comment type="caution">
    <text evidence="2">The sequence shown here is derived from an EMBL/GenBank/DDBJ whole genome shotgun (WGS) entry which is preliminary data.</text>
</comment>
<dbReference type="Proteomes" id="UP000221024">
    <property type="component" value="Unassembled WGS sequence"/>
</dbReference>
<sequence length="381" mass="44104">MFARTFRLLAAPLFALLVFTGCEGAFEGDYRPRATGPEGEIMVVIDSTHWNAELGDAVRQHIGPYVETLPTPERSFDLQQVNLASDRMFDIVQRHKNVVFAAPLNDDTPVSNFLRSRLSDDVLQATLDGTPVVVPRNDLWRRSQRVYYMTAANSEQLAQAIEERGPEIRDTFHKVTLDRMEREMFEKERQYDLEDTLMQHHGFAVNVQHDYQIAIDTTTENRGFIWLRRVLTDTRRELFVHYVDGMAPSDITPEWIYATRDSLTEKYLRGNVAGFVRTDYRRPLNTEETEFLDRYAYITRGLWHFVRRPDEGDGLQEMGGGGPFVNYTFYDQETGRVYMINGAVFAPEHGKRDFLRQMEVIARTFRTQAETQSEETLASSE</sequence>
<keyword evidence="3" id="KW-1185">Reference proteome</keyword>
<gene>
    <name evidence="2" type="ORF">CRI93_06160</name>
</gene>
<protein>
    <submittedName>
        <fullName evidence="2">DUF4837 domain-containing protein</fullName>
    </submittedName>
</protein>
<dbReference type="Pfam" id="PF16125">
    <property type="entry name" value="DUF4837"/>
    <property type="match status" value="1"/>
</dbReference>
<dbReference type="AlphaFoldDB" id="A0A2H3NQS4"/>
<dbReference type="InterPro" id="IPR032286">
    <property type="entry name" value="DUF4837"/>
</dbReference>
<evidence type="ECO:0000313" key="3">
    <source>
        <dbReference type="Proteomes" id="UP000221024"/>
    </source>
</evidence>